<evidence type="ECO:0000313" key="1">
    <source>
        <dbReference type="EMBL" id="MBO2454813.1"/>
    </source>
</evidence>
<name>A0A939PMJ5_9ACTN</name>
<protein>
    <submittedName>
        <fullName evidence="1">Uncharacterized protein</fullName>
    </submittedName>
</protein>
<comment type="caution">
    <text evidence="1">The sequence shown here is derived from an EMBL/GenBank/DDBJ whole genome shotgun (WGS) entry which is preliminary data.</text>
</comment>
<proteinExistence type="predicted"/>
<gene>
    <name evidence="1" type="ORF">J4573_47535</name>
</gene>
<reference evidence="1" key="1">
    <citation type="submission" date="2021-03" db="EMBL/GenBank/DDBJ databases">
        <authorList>
            <person name="Kanchanasin P."/>
            <person name="Saeng-In P."/>
            <person name="Phongsopitanun W."/>
            <person name="Yuki M."/>
            <person name="Kudo T."/>
            <person name="Ohkuma M."/>
            <person name="Tanasupawat S."/>
        </authorList>
    </citation>
    <scope>NUCLEOTIDE SEQUENCE</scope>
    <source>
        <strain evidence="1">GKU 128</strain>
    </source>
</reference>
<keyword evidence="2" id="KW-1185">Reference proteome</keyword>
<accession>A0A939PMJ5</accession>
<evidence type="ECO:0000313" key="2">
    <source>
        <dbReference type="Proteomes" id="UP000669179"/>
    </source>
</evidence>
<sequence length="187" mass="20555">MILVNRVNGTRTPQAERQSQLISIRKVSAGILVAGGAMSTALVTGAPAASAAPDAPQAAVKDATAAAPLTVEKISQREMMSKKGYPAHSQCYAWKGSDGKAGESCFQWTTDDQWIRDTADNGMNFRVHIKTNYGKERWCYSTGGSWSVCKYDHKENKCVKFHGYHPPHALNKELWTPYFKVSNGKKC</sequence>
<organism evidence="1 2">
    <name type="scientific">Actinomadura barringtoniae</name>
    <dbReference type="NCBI Taxonomy" id="1427535"/>
    <lineage>
        <taxon>Bacteria</taxon>
        <taxon>Bacillati</taxon>
        <taxon>Actinomycetota</taxon>
        <taxon>Actinomycetes</taxon>
        <taxon>Streptosporangiales</taxon>
        <taxon>Thermomonosporaceae</taxon>
        <taxon>Actinomadura</taxon>
    </lineage>
</organism>
<dbReference type="RefSeq" id="WP_208263040.1">
    <property type="nucleotide sequence ID" value="NZ_JAGEOJ010000029.1"/>
</dbReference>
<dbReference type="Proteomes" id="UP000669179">
    <property type="component" value="Unassembled WGS sequence"/>
</dbReference>
<dbReference type="EMBL" id="JAGEOJ010000029">
    <property type="protein sequence ID" value="MBO2454813.1"/>
    <property type="molecule type" value="Genomic_DNA"/>
</dbReference>
<dbReference type="AlphaFoldDB" id="A0A939PMJ5"/>